<name>A0A2T9Y9V1_9FUNG</name>
<dbReference type="SUPFAM" id="SSF56112">
    <property type="entry name" value="Protein kinase-like (PK-like)"/>
    <property type="match status" value="1"/>
</dbReference>
<keyword evidence="5" id="KW-0418">Kinase</keyword>
<dbReference type="GO" id="GO:0005634">
    <property type="term" value="C:nucleus"/>
    <property type="evidence" value="ECO:0007669"/>
    <property type="project" value="TreeGrafter"/>
</dbReference>
<keyword evidence="6" id="KW-0067">ATP-binding</keyword>
<evidence type="ECO:0000256" key="5">
    <source>
        <dbReference type="ARBA" id="ARBA00022777"/>
    </source>
</evidence>
<feature type="domain" description="Protein kinase" evidence="7">
    <location>
        <begin position="190"/>
        <end position="457"/>
    </location>
</feature>
<accession>A0A2T9Y9V1</accession>
<evidence type="ECO:0000256" key="3">
    <source>
        <dbReference type="ARBA" id="ARBA00022679"/>
    </source>
</evidence>
<dbReference type="InterPro" id="IPR008984">
    <property type="entry name" value="SMAD_FHA_dom_sf"/>
</dbReference>
<keyword evidence="2" id="KW-0723">Serine/threonine-protein kinase</keyword>
<dbReference type="InterPro" id="IPR008271">
    <property type="entry name" value="Ser/Thr_kinase_AS"/>
</dbReference>
<dbReference type="SMART" id="SM00220">
    <property type="entry name" value="S_TKc"/>
    <property type="match status" value="1"/>
</dbReference>
<dbReference type="InterPro" id="IPR000719">
    <property type="entry name" value="Prot_kinase_dom"/>
</dbReference>
<proteinExistence type="inferred from homology"/>
<evidence type="ECO:0000259" key="7">
    <source>
        <dbReference type="PROSITE" id="PS50011"/>
    </source>
</evidence>
<dbReference type="Proteomes" id="UP000245383">
    <property type="component" value="Unassembled WGS sequence"/>
</dbReference>
<dbReference type="Gene3D" id="3.30.200.20">
    <property type="entry name" value="Phosphorylase Kinase, domain 1"/>
    <property type="match status" value="1"/>
</dbReference>
<dbReference type="PANTHER" id="PTHR24345">
    <property type="entry name" value="SERINE/THREONINE-PROTEIN KINASE PLK"/>
    <property type="match status" value="1"/>
</dbReference>
<evidence type="ECO:0000256" key="2">
    <source>
        <dbReference type="ARBA" id="ARBA00022527"/>
    </source>
</evidence>
<dbReference type="AlphaFoldDB" id="A0A2T9Y9V1"/>
<gene>
    <name evidence="8" type="ORF">BB561_005543</name>
</gene>
<dbReference type="OrthoDB" id="331699at2759"/>
<sequence length="714" mass="82093">MEESQDTQKEIPTQVLSSKIKEFGCEEEFLISNKIQNHNYKTDNIHVRQFQNDDQFQPVAKLSHSECKSLDIIFSGKILNSKNDSCVIGVDLFNNITRKSEDIVSPICQELNENLLATCFKFLFVIKSLSNRVTVYVNDKDVNIGASHYLYDGDKVQLENETFYISIFLQKNLIVEAETQQFSKEIKNEYIFIQKAGSGNFATVWLSINKLAGKEYACKIINKKKQLLKSGMSNIFEREVSLMKKLSHPNIVKCWNVFTDSQRIYIFMEYMAGGDLLSYVLEYGALCEDESKIWFCKIANALRYLHGNNITHRDIKLENILVNLNPEKKIVDIKLADFGLARAVGENEMMKTMCGTPSYLAPEIFCNPREAQYTKSVDIWALGVVLYAMNTGEFPFIKMPLGGKIATETFLQSSQLVMSNELYASLSSELQYLIKEILEIDPNKRIEINDILMSEWAFSNISDLSGDSERIFIKKESWGTLISSLNSAWRFKTHIYNNLFQVGRDSTNDLVIMCERVSRISFILERNTRIQEYLGIPYDGTECVFITRKSKIPIWLNNNELILETPTQISHSDIITLVKKSPNNDKILEFCLNLTDFKENFLSNNIYKSASKSTKSLKKSFKRNNEEYILNVRSKQFVGDKYVNYNWVQLQPRIISCIIKNPEDCKDANVDSDFGNKLLKPWSQSTLIKNGQVLNTLMLYDSIYSVGRTKSKKI</sequence>
<dbReference type="SUPFAM" id="SSF49879">
    <property type="entry name" value="SMAD/FHA domain"/>
    <property type="match status" value="1"/>
</dbReference>
<dbReference type="EMBL" id="MBFR01000339">
    <property type="protein sequence ID" value="PVU89106.1"/>
    <property type="molecule type" value="Genomic_DNA"/>
</dbReference>
<dbReference type="InterPro" id="IPR000253">
    <property type="entry name" value="FHA_dom"/>
</dbReference>
<dbReference type="Gene3D" id="2.60.200.20">
    <property type="match status" value="1"/>
</dbReference>
<dbReference type="GO" id="GO:0005524">
    <property type="term" value="F:ATP binding"/>
    <property type="evidence" value="ECO:0007669"/>
    <property type="project" value="UniProtKB-KW"/>
</dbReference>
<dbReference type="PROSITE" id="PS00108">
    <property type="entry name" value="PROTEIN_KINASE_ST"/>
    <property type="match status" value="1"/>
</dbReference>
<reference evidence="8 9" key="1">
    <citation type="journal article" date="2018" name="MBio">
        <title>Comparative Genomics Reveals the Core Gene Toolbox for the Fungus-Insect Symbiosis.</title>
        <authorList>
            <person name="Wang Y."/>
            <person name="Stata M."/>
            <person name="Wang W."/>
            <person name="Stajich J.E."/>
            <person name="White M.M."/>
            <person name="Moncalvo J.M."/>
        </authorList>
    </citation>
    <scope>NUCLEOTIDE SEQUENCE [LARGE SCALE GENOMIC DNA]</scope>
    <source>
        <strain evidence="8 9">SWE-8-4</strain>
    </source>
</reference>
<dbReference type="Gene3D" id="1.10.510.10">
    <property type="entry name" value="Transferase(Phosphotransferase) domain 1"/>
    <property type="match status" value="1"/>
</dbReference>
<keyword evidence="9" id="KW-1185">Reference proteome</keyword>
<dbReference type="PROSITE" id="PS50011">
    <property type="entry name" value="PROTEIN_KINASE_DOM"/>
    <property type="match status" value="1"/>
</dbReference>
<dbReference type="FunFam" id="3.30.200.20:FF:000315">
    <property type="entry name" value="Calcium-dependent protein kinase 3"/>
    <property type="match status" value="1"/>
</dbReference>
<evidence type="ECO:0000313" key="8">
    <source>
        <dbReference type="EMBL" id="PVU89106.1"/>
    </source>
</evidence>
<comment type="caution">
    <text evidence="8">The sequence shown here is derived from an EMBL/GenBank/DDBJ whole genome shotgun (WGS) entry which is preliminary data.</text>
</comment>
<evidence type="ECO:0000256" key="4">
    <source>
        <dbReference type="ARBA" id="ARBA00022741"/>
    </source>
</evidence>
<comment type="similarity">
    <text evidence="1">Belongs to the protein kinase superfamily. CAMK Ser/Thr protein kinase family. CHEK2 subfamily.</text>
</comment>
<evidence type="ECO:0000256" key="6">
    <source>
        <dbReference type="ARBA" id="ARBA00022840"/>
    </source>
</evidence>
<evidence type="ECO:0000313" key="9">
    <source>
        <dbReference type="Proteomes" id="UP000245383"/>
    </source>
</evidence>
<protein>
    <recommendedName>
        <fullName evidence="7">Protein kinase domain-containing protein</fullName>
    </recommendedName>
</protein>
<dbReference type="Pfam" id="PF00069">
    <property type="entry name" value="Pkinase"/>
    <property type="match status" value="1"/>
</dbReference>
<organism evidence="8 9">
    <name type="scientific">Smittium simulii</name>
    <dbReference type="NCBI Taxonomy" id="133385"/>
    <lineage>
        <taxon>Eukaryota</taxon>
        <taxon>Fungi</taxon>
        <taxon>Fungi incertae sedis</taxon>
        <taxon>Zoopagomycota</taxon>
        <taxon>Kickxellomycotina</taxon>
        <taxon>Harpellomycetes</taxon>
        <taxon>Harpellales</taxon>
        <taxon>Legeriomycetaceae</taxon>
        <taxon>Smittium</taxon>
    </lineage>
</organism>
<keyword evidence="3" id="KW-0808">Transferase</keyword>
<dbReference type="STRING" id="133385.A0A2T9Y9V1"/>
<dbReference type="GO" id="GO:0004674">
    <property type="term" value="F:protein serine/threonine kinase activity"/>
    <property type="evidence" value="ECO:0007669"/>
    <property type="project" value="UniProtKB-KW"/>
</dbReference>
<dbReference type="FunFam" id="1.10.510.10:FF:000571">
    <property type="entry name" value="Maternal embryonic leucine zipper kinase"/>
    <property type="match status" value="1"/>
</dbReference>
<keyword evidence="4" id="KW-0547">Nucleotide-binding</keyword>
<dbReference type="PANTHER" id="PTHR24345:SF0">
    <property type="entry name" value="CELL CYCLE SERINE_THREONINE-PROTEIN KINASE CDC5_MSD2"/>
    <property type="match status" value="1"/>
</dbReference>
<evidence type="ECO:0000256" key="1">
    <source>
        <dbReference type="ARBA" id="ARBA00005575"/>
    </source>
</evidence>
<dbReference type="Pfam" id="PF00498">
    <property type="entry name" value="FHA"/>
    <property type="match status" value="1"/>
</dbReference>
<dbReference type="InterPro" id="IPR011009">
    <property type="entry name" value="Kinase-like_dom_sf"/>
</dbReference>